<organism evidence="1 2">
    <name type="scientific">Hafnia paralvei</name>
    <dbReference type="NCBI Taxonomy" id="546367"/>
    <lineage>
        <taxon>Bacteria</taxon>
        <taxon>Pseudomonadati</taxon>
        <taxon>Pseudomonadota</taxon>
        <taxon>Gammaproteobacteria</taxon>
        <taxon>Enterobacterales</taxon>
        <taxon>Hafniaceae</taxon>
        <taxon>Hafnia</taxon>
    </lineage>
</organism>
<evidence type="ECO:0000313" key="2">
    <source>
        <dbReference type="Proteomes" id="UP000218796"/>
    </source>
</evidence>
<dbReference type="EMBL" id="NQMS01000001">
    <property type="protein sequence ID" value="PAV98523.1"/>
    <property type="molecule type" value="Genomic_DNA"/>
</dbReference>
<keyword evidence="2" id="KW-1185">Reference proteome</keyword>
<protein>
    <submittedName>
        <fullName evidence="1">ATPase</fullName>
    </submittedName>
</protein>
<dbReference type="OrthoDB" id="7796826at2"/>
<accession>A0A2A2MIR3</accession>
<proteinExistence type="predicted"/>
<dbReference type="Proteomes" id="UP000218796">
    <property type="component" value="Unassembled WGS sequence"/>
</dbReference>
<dbReference type="RefSeq" id="WP_039188746.1">
    <property type="nucleotide sequence ID" value="NZ_CAUFSP010000003.1"/>
</dbReference>
<comment type="caution">
    <text evidence="1">The sequence shown here is derived from an EMBL/GenBank/DDBJ whole genome shotgun (WGS) entry which is preliminary data.</text>
</comment>
<sequence length="746" mass="82877">MSENNKPVSQGQLDKKENNIITVEHESVDTYFITGTQELILLTAEASKQLDEHAREIMTCVDEHHKASENYSVALENYGKVYSQPEKSAELDNLENEVVAAEKILQEKKDALQSTLGDFEATGAGYKEVVELIPIATKKKPGSKRGVGSRYAFVKKGYIDKLGVGVRHKVKITGKDKASASESIFTRDGNKNIKGINTQKIKNQLKELDSDNTGIKYFSAEDIGKVDKTLTDWADSWNKSLARANETDVNANIDVSAGAQFLRFTSNSGASGEWDPYDGKLSFKVEHSSVLSIASGTVSAKFYMPDRIGWPLKYAAEDRVKPLDMGMLRVYFETSLIGFAGASAQVESQIQVTTIGTKQVVMGIREPELPRFRQRRATGAQFHNAREGKNEDEGLTASAEVFGGAKATLKLAGGVQWLQPKALTEYQGKTGEKAKAAAEFVDFCSISESLVGMAGLGIGGKLQCDFVNGRFCFKIAASLCMGVGAKGSFEAAVDYDKLSDFGGWLIYQLYGLDYAFFSVVTERAFQTFSKLCVMLLTDFKDSLEKELADMESSILSINSRFTAFVQSARDGFAASQKRNELAANILSNRDKLLTFTPESKGILLYFLTRHGVWDHGDPDNYGDSFLRDIYSTRKEAVISVLTSIQTENEWFNVFTHRSKDGRSLAIEDNPTHKSMVAKRQMDELREFLEVDKGRGDEMDVIYSRLRSRPAWGYPLYWNDSELYRLCSGTNPFYPKLAKFSPVNLMS</sequence>
<reference evidence="1 2" key="1">
    <citation type="submission" date="2017-08" db="EMBL/GenBank/DDBJ databases">
        <title>Draft Genome Sequence of Hafnia alvei CITHA-6 Isolated from Raw Bovine Milk.</title>
        <authorList>
            <person name="Culligan E.P."/>
            <person name="Mcsweeney A."/>
            <person name="O'Doherty C."/>
            <person name="Gleeson E."/>
            <person name="O'Riordan D."/>
            <person name="Sleator R.D."/>
        </authorList>
    </citation>
    <scope>NUCLEOTIDE SEQUENCE [LARGE SCALE GENOMIC DNA]</scope>
    <source>
        <strain evidence="1 2">CITHA-6</strain>
    </source>
</reference>
<evidence type="ECO:0000313" key="1">
    <source>
        <dbReference type="EMBL" id="PAV98523.1"/>
    </source>
</evidence>
<gene>
    <name evidence="1" type="ORF">CJD50_03370</name>
</gene>
<name>A0A2A2MIR3_9GAMM</name>
<dbReference type="AlphaFoldDB" id="A0A2A2MIR3"/>